<dbReference type="PANTHER" id="PTHR34070">
    <property type="entry name" value="ARMADILLO-TYPE FOLD"/>
    <property type="match status" value="1"/>
</dbReference>
<dbReference type="Proteomes" id="UP000516446">
    <property type="component" value="Chromosome"/>
</dbReference>
<reference evidence="1 2" key="1">
    <citation type="submission" date="2019-08" db="EMBL/GenBank/DDBJ databases">
        <authorList>
            <person name="Chang H.C."/>
            <person name="Mun S.Y."/>
        </authorList>
    </citation>
    <scope>NUCLEOTIDE SEQUENCE [LARGE SCALE GENOMIC DNA]</scope>
    <source>
        <strain evidence="1 2">SK</strain>
    </source>
</reference>
<evidence type="ECO:0000313" key="2">
    <source>
        <dbReference type="Proteomes" id="UP000516446"/>
    </source>
</evidence>
<dbReference type="AlphaFoldDB" id="A0A7H1MM97"/>
<gene>
    <name evidence="1" type="ORF">FY536_04610</name>
</gene>
<proteinExistence type="predicted"/>
<dbReference type="InterPro" id="IPR016024">
    <property type="entry name" value="ARM-type_fold"/>
</dbReference>
<dbReference type="Pfam" id="PF08713">
    <property type="entry name" value="DNA_alkylation"/>
    <property type="match status" value="1"/>
</dbReference>
<dbReference type="Gene3D" id="1.25.40.290">
    <property type="entry name" value="ARM repeat domains"/>
    <property type="match status" value="1"/>
</dbReference>
<evidence type="ECO:0000313" key="1">
    <source>
        <dbReference type="EMBL" id="QNT64583.1"/>
    </source>
</evidence>
<dbReference type="PANTHER" id="PTHR34070:SF1">
    <property type="entry name" value="DNA ALKYLATION REPAIR PROTEIN"/>
    <property type="match status" value="1"/>
</dbReference>
<name>A0A7H1MM97_9LACO</name>
<dbReference type="InterPro" id="IPR014825">
    <property type="entry name" value="DNA_alkylation"/>
</dbReference>
<keyword evidence="2" id="KW-1185">Reference proteome</keyword>
<dbReference type="EMBL" id="CP043431">
    <property type="protein sequence ID" value="QNT64583.1"/>
    <property type="molecule type" value="Genomic_DNA"/>
</dbReference>
<dbReference type="Gene3D" id="1.20.1660.10">
    <property type="entry name" value="Hypothetical protein (EF3068)"/>
    <property type="match status" value="1"/>
</dbReference>
<accession>A0A7H1MM97</accession>
<sequence length="218" mass="26168">MQIKDITIILNELSNEENAAKQKRYLRNQFEFLGISSPKRKLALRDLLKAEKKLNIIDWTLLKKLWDQPQREYQYVVIDYLTAMQKLITFDDVIKIEYFLRTKQWWDSIDGFNRIMSDLGLLDSRLNQVMLQWSQDDDFWIRRVAIDHQLLRKNETNIELLETILLNNLGSSEFFINKAIGWALRDYSKSNPDWVRYFIEKYHSKLAPLSIREASKYL</sequence>
<protein>
    <submittedName>
        <fullName evidence="1">DNA alkylation repair protein</fullName>
    </submittedName>
</protein>
<dbReference type="RefSeq" id="WP_006844915.1">
    <property type="nucleotide sequence ID" value="NZ_CP026847.1"/>
</dbReference>
<dbReference type="CDD" id="cd07064">
    <property type="entry name" value="AlkD_like_1"/>
    <property type="match status" value="1"/>
</dbReference>
<dbReference type="SUPFAM" id="SSF48371">
    <property type="entry name" value="ARM repeat"/>
    <property type="match status" value="1"/>
</dbReference>
<organism evidence="1 2">
    <name type="scientific">Weissella koreensis</name>
    <dbReference type="NCBI Taxonomy" id="165096"/>
    <lineage>
        <taxon>Bacteria</taxon>
        <taxon>Bacillati</taxon>
        <taxon>Bacillota</taxon>
        <taxon>Bacilli</taxon>
        <taxon>Lactobacillales</taxon>
        <taxon>Lactobacillaceae</taxon>
        <taxon>Weissella</taxon>
    </lineage>
</organism>